<feature type="chain" id="PRO_5036463227" evidence="2">
    <location>
        <begin position="21"/>
        <end position="593"/>
    </location>
</feature>
<feature type="compositionally biased region" description="Polar residues" evidence="1">
    <location>
        <begin position="295"/>
        <end position="306"/>
    </location>
</feature>
<feature type="signal peptide" evidence="2">
    <location>
        <begin position="1"/>
        <end position="20"/>
    </location>
</feature>
<evidence type="ECO:0000313" key="4">
    <source>
        <dbReference type="Proteomes" id="UP000886998"/>
    </source>
</evidence>
<feature type="compositionally biased region" description="Polar residues" evidence="1">
    <location>
        <begin position="406"/>
        <end position="427"/>
    </location>
</feature>
<evidence type="ECO:0000313" key="3">
    <source>
        <dbReference type="EMBL" id="GFY38798.1"/>
    </source>
</evidence>
<feature type="region of interest" description="Disordered" evidence="1">
    <location>
        <begin position="338"/>
        <end position="363"/>
    </location>
</feature>
<dbReference type="EMBL" id="BMAV01001071">
    <property type="protein sequence ID" value="GFY38798.1"/>
    <property type="molecule type" value="Genomic_DNA"/>
</dbReference>
<dbReference type="OrthoDB" id="6425753at2759"/>
<dbReference type="Proteomes" id="UP000886998">
    <property type="component" value="Unassembled WGS sequence"/>
</dbReference>
<gene>
    <name evidence="3" type="primary">AVEN_178652_1</name>
    <name evidence="3" type="ORF">TNIN_407121</name>
</gene>
<feature type="compositionally biased region" description="Basic and acidic residues" evidence="1">
    <location>
        <begin position="156"/>
        <end position="173"/>
    </location>
</feature>
<feature type="region of interest" description="Disordered" evidence="1">
    <location>
        <begin position="553"/>
        <end position="585"/>
    </location>
</feature>
<sequence length="593" mass="68116">MFYYILPLLLCSKAFQNCAAIDASDISYDTSKSNPIVRHLIRTSSLDSTVDVIDVVTKHNDDTQSQDVTNKAPKELVTRLEKVSKQDIIHDLSKSIQVENSPEDAEFDKSVSDLSKVIYSRLTNILRKRMKVLFSKTFPLNAEKSESDNSENTHVSSEELDKETKASVNNSEERVPSSRQFVFHPYLPYGKDAVPDEKISIHDVLPVKMVKFIKSMVEDAPWEQMFMKMVRMVVDQFVDKIIEKMFAHKDEDDKWRSLDGDSKTATWSLPRNVLTSVVRMRRSAGGKSKSEKEQSWSGSNFQSANRVSKEDESKVKEEPEEESWLDSILEYMFPEDSKANSFDDDEISETEKRKKRDTSEPTPSDIQLYSEIIRRFVIRCLRFESEQVTPEAVDAIVKESIRHKMSQTTPSNIQVDENTDAETTPDASSLPVDSPSEVLSERWLSVLKNVEAETKVPTRVKRSATDDTDKEIEEEKRLWQASRRIRPSNSKTRDDCSLRRACNAGRLLSRLPSVQDITLQLKAYGNEPHWDALLWGMAKKRCSRIFCKRQRSPKGSKHRWDIPEKRHHKKGTVASRGSRSRYDESDLTTIYPV</sequence>
<protein>
    <submittedName>
        <fullName evidence="3">Uncharacterized protein</fullName>
    </submittedName>
</protein>
<feature type="compositionally biased region" description="Basic and acidic residues" evidence="1">
    <location>
        <begin position="307"/>
        <end position="317"/>
    </location>
</feature>
<feature type="region of interest" description="Disordered" evidence="1">
    <location>
        <begin position="280"/>
        <end position="323"/>
    </location>
</feature>
<evidence type="ECO:0000256" key="2">
    <source>
        <dbReference type="SAM" id="SignalP"/>
    </source>
</evidence>
<reference evidence="3" key="1">
    <citation type="submission" date="2020-08" db="EMBL/GenBank/DDBJ databases">
        <title>Multicomponent nature underlies the extraordinary mechanical properties of spider dragline silk.</title>
        <authorList>
            <person name="Kono N."/>
            <person name="Nakamura H."/>
            <person name="Mori M."/>
            <person name="Yoshida Y."/>
            <person name="Ohtoshi R."/>
            <person name="Malay A.D."/>
            <person name="Moran D.A.P."/>
            <person name="Tomita M."/>
            <person name="Numata K."/>
            <person name="Arakawa K."/>
        </authorList>
    </citation>
    <scope>NUCLEOTIDE SEQUENCE</scope>
</reference>
<evidence type="ECO:0000256" key="1">
    <source>
        <dbReference type="SAM" id="MobiDB-lite"/>
    </source>
</evidence>
<keyword evidence="4" id="KW-1185">Reference proteome</keyword>
<name>A0A8X6WP83_9ARAC</name>
<accession>A0A8X6WP83</accession>
<proteinExistence type="predicted"/>
<feature type="region of interest" description="Disordered" evidence="1">
    <location>
        <begin position="143"/>
        <end position="173"/>
    </location>
</feature>
<comment type="caution">
    <text evidence="3">The sequence shown here is derived from an EMBL/GenBank/DDBJ whole genome shotgun (WGS) entry which is preliminary data.</text>
</comment>
<organism evidence="3 4">
    <name type="scientific">Trichonephila inaurata madagascariensis</name>
    <dbReference type="NCBI Taxonomy" id="2747483"/>
    <lineage>
        <taxon>Eukaryota</taxon>
        <taxon>Metazoa</taxon>
        <taxon>Ecdysozoa</taxon>
        <taxon>Arthropoda</taxon>
        <taxon>Chelicerata</taxon>
        <taxon>Arachnida</taxon>
        <taxon>Araneae</taxon>
        <taxon>Araneomorphae</taxon>
        <taxon>Entelegynae</taxon>
        <taxon>Araneoidea</taxon>
        <taxon>Nephilidae</taxon>
        <taxon>Trichonephila</taxon>
        <taxon>Trichonephila inaurata</taxon>
    </lineage>
</organism>
<feature type="region of interest" description="Disordered" evidence="1">
    <location>
        <begin position="405"/>
        <end position="434"/>
    </location>
</feature>
<dbReference type="AlphaFoldDB" id="A0A8X6WP83"/>
<keyword evidence="2" id="KW-0732">Signal</keyword>